<dbReference type="SUPFAM" id="SSF51445">
    <property type="entry name" value="(Trans)glycosidases"/>
    <property type="match status" value="1"/>
</dbReference>
<evidence type="ECO:0000256" key="1">
    <source>
        <dbReference type="ARBA" id="ARBA00010646"/>
    </source>
</evidence>
<accession>A0A2Z6TSQ9</accession>
<dbReference type="Pfam" id="PF01183">
    <property type="entry name" value="Glyco_hydro_25"/>
    <property type="match status" value="1"/>
</dbReference>
<reference evidence="4" key="1">
    <citation type="submission" date="2018-03" db="EMBL/GenBank/DDBJ databases">
        <title>New taxa in the Lactobacillus gasseri group.</title>
        <authorList>
            <person name="Tanizawa Y."/>
            <person name="Tohno M."/>
            <person name="Endo A."/>
            <person name="Arita M."/>
        </authorList>
    </citation>
    <scope>NUCLEOTIDE SEQUENCE [LARGE SCALE GENOMIC DNA]</scope>
    <source>
        <strain evidence="4">DSM 24759</strain>
    </source>
</reference>
<evidence type="ECO:0000313" key="4">
    <source>
        <dbReference type="Proteomes" id="UP000257317"/>
    </source>
</evidence>
<dbReference type="GO" id="GO:0016998">
    <property type="term" value="P:cell wall macromolecule catabolic process"/>
    <property type="evidence" value="ECO:0007669"/>
    <property type="project" value="InterPro"/>
</dbReference>
<dbReference type="PROSITE" id="PS51904">
    <property type="entry name" value="GLYCOSYL_HYDROL_F25_2"/>
    <property type="match status" value="1"/>
</dbReference>
<dbReference type="Gene3D" id="3.20.20.80">
    <property type="entry name" value="Glycosidases"/>
    <property type="match status" value="1"/>
</dbReference>
<dbReference type="RefSeq" id="WP_117118094.1">
    <property type="nucleotide sequence ID" value="NZ_BFBY01000004.1"/>
</dbReference>
<sequence>MHRFQHRFTLPAIIILLLIVICGFLFAFFNMRTNTTVPRGSNMSVLGVELDQNTDGVDLHKLEHNGISFVYLRATQGKTYFDDNYLIYRDRLQGTKLSFGSIVTFSNQSSATEQFNYFEQQVGQNTGNLPVMIVPAVKDNSAKYWNQIAQFSQKLNNIGKRVLIAGDYTKKKYFPHGTDFLYTGASLHNKKEYSFWCYTQAGRVKNVDNLNSNVTMFAYIGGMSNYQAQYGSNFTQ</sequence>
<dbReference type="GO" id="GO:0009253">
    <property type="term" value="P:peptidoglycan catabolic process"/>
    <property type="evidence" value="ECO:0007669"/>
    <property type="project" value="InterPro"/>
</dbReference>
<dbReference type="GO" id="GO:0003796">
    <property type="term" value="F:lysozyme activity"/>
    <property type="evidence" value="ECO:0007669"/>
    <property type="project" value="InterPro"/>
</dbReference>
<dbReference type="EMBL" id="BFBY01000004">
    <property type="protein sequence ID" value="GBG04749.1"/>
    <property type="molecule type" value="Genomic_DNA"/>
</dbReference>
<dbReference type="Proteomes" id="UP000257317">
    <property type="component" value="Unassembled WGS sequence"/>
</dbReference>
<comment type="similarity">
    <text evidence="1">Belongs to the glycosyl hydrolase 25 family.</text>
</comment>
<protein>
    <submittedName>
        <fullName evidence="3">Lysozyme</fullName>
    </submittedName>
</protein>
<proteinExistence type="inferred from homology"/>
<comment type="caution">
    <text evidence="3">The sequence shown here is derived from an EMBL/GenBank/DDBJ whole genome shotgun (WGS) entry which is preliminary data.</text>
</comment>
<dbReference type="InterPro" id="IPR017853">
    <property type="entry name" value="GH"/>
</dbReference>
<dbReference type="OrthoDB" id="2151413at2"/>
<keyword evidence="2" id="KW-0472">Membrane</keyword>
<evidence type="ECO:0000313" key="3">
    <source>
        <dbReference type="EMBL" id="GBG04749.1"/>
    </source>
</evidence>
<feature type="transmembrane region" description="Helical" evidence="2">
    <location>
        <begin position="12"/>
        <end position="31"/>
    </location>
</feature>
<evidence type="ECO:0000256" key="2">
    <source>
        <dbReference type="SAM" id="Phobius"/>
    </source>
</evidence>
<name>A0A2Z6TSQ9_9LACO</name>
<keyword evidence="2" id="KW-0812">Transmembrane</keyword>
<organism evidence="3 4">
    <name type="scientific">Lactobacillus rodentium</name>
    <dbReference type="NCBI Taxonomy" id="947835"/>
    <lineage>
        <taxon>Bacteria</taxon>
        <taxon>Bacillati</taxon>
        <taxon>Bacillota</taxon>
        <taxon>Bacilli</taxon>
        <taxon>Lactobacillales</taxon>
        <taxon>Lactobacillaceae</taxon>
        <taxon>Lactobacillus</taxon>
    </lineage>
</organism>
<keyword evidence="2" id="KW-1133">Transmembrane helix</keyword>
<gene>
    <name evidence="3" type="ORF">LrDSM24759_06630</name>
</gene>
<keyword evidence="4" id="KW-1185">Reference proteome</keyword>
<dbReference type="InterPro" id="IPR002053">
    <property type="entry name" value="Glyco_hydro_25"/>
</dbReference>
<dbReference type="AlphaFoldDB" id="A0A2Z6TSQ9"/>